<evidence type="ECO:0000313" key="1">
    <source>
        <dbReference type="EMBL" id="OBR63164.1"/>
    </source>
</evidence>
<keyword evidence="2" id="KW-1185">Reference proteome</keyword>
<dbReference type="OrthoDB" id="2678548at2"/>
<dbReference type="RefSeq" id="WP_068686740.1">
    <property type="nucleotide sequence ID" value="NZ_LYPA01000075.1"/>
</dbReference>
<dbReference type="EMBL" id="LYPA01000075">
    <property type="protein sequence ID" value="OBR63164.1"/>
    <property type="molecule type" value="Genomic_DNA"/>
</dbReference>
<proteinExistence type="predicted"/>
<accession>A0A1A5YC53</accession>
<evidence type="ECO:0000313" key="2">
    <source>
        <dbReference type="Proteomes" id="UP000092024"/>
    </source>
</evidence>
<evidence type="ECO:0008006" key="3">
    <source>
        <dbReference type="Google" id="ProtNLM"/>
    </source>
</evidence>
<dbReference type="CDD" id="cd00298">
    <property type="entry name" value="ACD_sHsps_p23-like"/>
    <property type="match status" value="1"/>
</dbReference>
<dbReference type="InterPro" id="IPR008978">
    <property type="entry name" value="HSP20-like_chaperone"/>
</dbReference>
<dbReference type="STRING" id="1844972.A7K91_23420"/>
<organism evidence="1 2">
    <name type="scientific">Paenibacillus oryzae</name>
    <dbReference type="NCBI Taxonomy" id="1844972"/>
    <lineage>
        <taxon>Bacteria</taxon>
        <taxon>Bacillati</taxon>
        <taxon>Bacillota</taxon>
        <taxon>Bacilli</taxon>
        <taxon>Bacillales</taxon>
        <taxon>Paenibacillaceae</taxon>
        <taxon>Paenibacillus</taxon>
    </lineage>
</organism>
<comment type="caution">
    <text evidence="1">The sequence shown here is derived from an EMBL/GenBank/DDBJ whole genome shotgun (WGS) entry which is preliminary data.</text>
</comment>
<dbReference type="AlphaFoldDB" id="A0A1A5YC53"/>
<protein>
    <recommendedName>
        <fullName evidence="3">SHSP domain-containing protein</fullName>
    </recommendedName>
</protein>
<gene>
    <name evidence="1" type="ORF">A7K91_23420</name>
</gene>
<reference evidence="1 2" key="1">
    <citation type="submission" date="2016-05" db="EMBL/GenBank/DDBJ databases">
        <title>Paenibacillus oryzae. sp. nov., isolated from the rice root.</title>
        <authorList>
            <person name="Zhang J."/>
            <person name="Zhang X."/>
        </authorList>
    </citation>
    <scope>NUCLEOTIDE SEQUENCE [LARGE SCALE GENOMIC DNA]</scope>
    <source>
        <strain evidence="1 2">1DrF-4</strain>
    </source>
</reference>
<dbReference type="Proteomes" id="UP000092024">
    <property type="component" value="Unassembled WGS sequence"/>
</dbReference>
<dbReference type="SUPFAM" id="SSF49764">
    <property type="entry name" value="HSP20-like chaperones"/>
    <property type="match status" value="1"/>
</dbReference>
<name>A0A1A5YC53_9BACL</name>
<sequence>MSSNWDDLERWLERQQLPKGMDILKEPDWVERFVRNMMTKSLPEAAGVLGRNQSADISIKGGYVYIEWKLPSDCEPERLTLHVTEKKVRVSGLKGSKKVDIKLPCLVMPRQCRAHTANGILHIKLRKRRSRTAVFQHGIDCR</sequence>